<dbReference type="AlphaFoldDB" id="A0A9E7N6D6"/>
<dbReference type="PROSITE" id="PS51384">
    <property type="entry name" value="FAD_FR"/>
    <property type="match status" value="1"/>
</dbReference>
<reference evidence="2" key="1">
    <citation type="submission" date="2022-06" db="EMBL/GenBank/DDBJ databases">
        <title>Diverse halophilic archaea isolated from saline environments.</title>
        <authorList>
            <person name="Cui H.-L."/>
        </authorList>
    </citation>
    <scope>NUCLEOTIDE SEQUENCE</scope>
    <source>
        <strain evidence="2">WLHS1</strain>
    </source>
</reference>
<feature type="domain" description="FAD-binding FR-type" evidence="1">
    <location>
        <begin position="1"/>
        <end position="100"/>
    </location>
</feature>
<dbReference type="EMBL" id="CP100355">
    <property type="protein sequence ID" value="UTF52562.1"/>
    <property type="molecule type" value="Genomic_DNA"/>
</dbReference>
<dbReference type="SUPFAM" id="SSF63380">
    <property type="entry name" value="Riboflavin synthase domain-like"/>
    <property type="match status" value="1"/>
</dbReference>
<dbReference type="InterPro" id="IPR039261">
    <property type="entry name" value="FNR_nucleotide-bd"/>
</dbReference>
<dbReference type="PANTHER" id="PTHR47354">
    <property type="entry name" value="NADH OXIDOREDUCTASE HCR"/>
    <property type="match status" value="1"/>
</dbReference>
<protein>
    <submittedName>
        <fullName evidence="2">FAD-dependent oxidoreductase</fullName>
    </submittedName>
</protein>
<dbReference type="SUPFAM" id="SSF52343">
    <property type="entry name" value="Ferredoxin reductase-like, C-terminal NADP-linked domain"/>
    <property type="match status" value="1"/>
</dbReference>
<evidence type="ECO:0000259" key="1">
    <source>
        <dbReference type="PROSITE" id="PS51384"/>
    </source>
</evidence>
<dbReference type="InterPro" id="IPR008333">
    <property type="entry name" value="Cbr1-like_FAD-bd_dom"/>
</dbReference>
<evidence type="ECO:0000313" key="2">
    <source>
        <dbReference type="EMBL" id="UTF52562.1"/>
    </source>
</evidence>
<name>A0A9E7N6D6_9EURY</name>
<dbReference type="Pfam" id="PF00970">
    <property type="entry name" value="FAD_binding_6"/>
    <property type="match status" value="1"/>
</dbReference>
<dbReference type="Gene3D" id="3.40.50.80">
    <property type="entry name" value="Nucleotide-binding domain of ferredoxin-NADP reductase (FNR) module"/>
    <property type="match status" value="1"/>
</dbReference>
<organism evidence="2 3">
    <name type="scientific">Natronosalvus rutilus</name>
    <dbReference type="NCBI Taxonomy" id="2953753"/>
    <lineage>
        <taxon>Archaea</taxon>
        <taxon>Methanobacteriati</taxon>
        <taxon>Methanobacteriota</taxon>
        <taxon>Stenosarchaea group</taxon>
        <taxon>Halobacteria</taxon>
        <taxon>Halobacteriales</taxon>
        <taxon>Natrialbaceae</taxon>
        <taxon>Natronosalvus</taxon>
    </lineage>
</organism>
<accession>A0A9E7N6D6</accession>
<dbReference type="InterPro" id="IPR050415">
    <property type="entry name" value="MRET"/>
</dbReference>
<dbReference type="Proteomes" id="UP001056855">
    <property type="component" value="Chromosome"/>
</dbReference>
<keyword evidence="3" id="KW-1185">Reference proteome</keyword>
<dbReference type="InterPro" id="IPR017938">
    <property type="entry name" value="Riboflavin_synthase-like_b-brl"/>
</dbReference>
<dbReference type="InterPro" id="IPR017927">
    <property type="entry name" value="FAD-bd_FR_type"/>
</dbReference>
<evidence type="ECO:0000313" key="3">
    <source>
        <dbReference type="Proteomes" id="UP001056855"/>
    </source>
</evidence>
<dbReference type="CDD" id="cd00322">
    <property type="entry name" value="FNR_like"/>
    <property type="match status" value="1"/>
</dbReference>
<dbReference type="GO" id="GO:0016491">
    <property type="term" value="F:oxidoreductase activity"/>
    <property type="evidence" value="ECO:0007669"/>
    <property type="project" value="InterPro"/>
</dbReference>
<dbReference type="PANTHER" id="PTHR47354:SF5">
    <property type="entry name" value="PROTEIN RFBI"/>
    <property type="match status" value="1"/>
</dbReference>
<gene>
    <name evidence="2" type="ORF">NGM29_12280</name>
</gene>
<dbReference type="GeneID" id="73290836"/>
<dbReference type="Gene3D" id="2.40.30.10">
    <property type="entry name" value="Translation factors"/>
    <property type="match status" value="1"/>
</dbReference>
<dbReference type="RefSeq" id="WP_254156538.1">
    <property type="nucleotide sequence ID" value="NZ_CP100355.1"/>
</dbReference>
<proteinExistence type="predicted"/>
<sequence length="212" mass="21954">MEGTAVTVESVTEVGPSTVALELATPEDFEALPGQFVLLRAAPEGEEVARHYTLSSPTVEETFEITVGVDPDGELAPWLASLEGGETVHVEGPFGTIAYEDDGDVVAIAGGPGIGPAVAIAEAAQRAGHDAAVIYQDDEPAHTERLEALSEAGAAVTVLEADDDEGLESAVDAHLEDGQCYVFGFADFVDQVAETIEAAGGDPDEARIENFG</sequence>
<dbReference type="KEGG" id="sawl:NGM29_12280"/>